<protein>
    <recommendedName>
        <fullName evidence="12">Probable peptidoglycan glycosyltransferase FtsW</fullName>
        <ecNumber evidence="14">2.4.99.28</ecNumber>
    </recommendedName>
    <alternativeName>
        <fullName evidence="13">Cell division protein FtsW</fullName>
    </alternativeName>
    <alternativeName>
        <fullName evidence="10">Cell wall polymerase</fullName>
    </alternativeName>
    <alternativeName>
        <fullName evidence="9">Peptidoglycan polymerase</fullName>
    </alternativeName>
</protein>
<dbReference type="Proteomes" id="UP000013893">
    <property type="component" value="Chromosome"/>
</dbReference>
<gene>
    <name evidence="18" type="ORF">L336_0813</name>
</gene>
<feature type="transmembrane region" description="Helical" evidence="17">
    <location>
        <begin position="103"/>
        <end position="123"/>
    </location>
</feature>
<feature type="transmembrane region" description="Helical" evidence="17">
    <location>
        <begin position="30"/>
        <end position="49"/>
    </location>
</feature>
<dbReference type="PANTHER" id="PTHR30474:SF2">
    <property type="entry name" value="PEPTIDOGLYCAN GLYCOSYLTRANSFERASE FTSW-RELATED"/>
    <property type="match status" value="1"/>
</dbReference>
<comment type="catalytic activity">
    <reaction evidence="15">
        <text>[GlcNAc-(1-&gt;4)-Mur2Ac(oyl-L-Ala-gamma-D-Glu-L-Lys-D-Ala-D-Ala)](n)-di-trans,octa-cis-undecaprenyl diphosphate + beta-D-GlcNAc-(1-&gt;4)-Mur2Ac(oyl-L-Ala-gamma-D-Glu-L-Lys-D-Ala-D-Ala)-di-trans,octa-cis-undecaprenyl diphosphate = [GlcNAc-(1-&gt;4)-Mur2Ac(oyl-L-Ala-gamma-D-Glu-L-Lys-D-Ala-D-Ala)](n+1)-di-trans,octa-cis-undecaprenyl diphosphate + di-trans,octa-cis-undecaprenyl diphosphate + H(+)</text>
        <dbReference type="Rhea" id="RHEA:23708"/>
        <dbReference type="Rhea" id="RHEA-COMP:9602"/>
        <dbReference type="Rhea" id="RHEA-COMP:9603"/>
        <dbReference type="ChEBI" id="CHEBI:15378"/>
        <dbReference type="ChEBI" id="CHEBI:58405"/>
        <dbReference type="ChEBI" id="CHEBI:60033"/>
        <dbReference type="ChEBI" id="CHEBI:78435"/>
        <dbReference type="EC" id="2.4.99.28"/>
    </reaction>
</comment>
<keyword evidence="19" id="KW-1185">Reference proteome</keyword>
<feature type="transmembrane region" description="Helical" evidence="17">
    <location>
        <begin position="314"/>
        <end position="336"/>
    </location>
</feature>
<dbReference type="EC" id="2.4.99.28" evidence="14"/>
<feature type="transmembrane region" description="Helical" evidence="17">
    <location>
        <begin position="202"/>
        <end position="220"/>
    </location>
</feature>
<feature type="transmembrane region" description="Helical" evidence="17">
    <location>
        <begin position="150"/>
        <end position="167"/>
    </location>
</feature>
<dbReference type="GO" id="GO:0015648">
    <property type="term" value="F:lipid-linked peptidoglycan transporter activity"/>
    <property type="evidence" value="ECO:0007669"/>
    <property type="project" value="TreeGrafter"/>
</dbReference>
<dbReference type="InterPro" id="IPR001182">
    <property type="entry name" value="FtsW/RodA"/>
</dbReference>
<keyword evidence="2" id="KW-0328">Glycosyltransferase</keyword>
<dbReference type="GO" id="GO:0008360">
    <property type="term" value="P:regulation of cell shape"/>
    <property type="evidence" value="ECO:0007669"/>
    <property type="project" value="UniProtKB-KW"/>
</dbReference>
<evidence type="ECO:0000256" key="11">
    <source>
        <dbReference type="ARBA" id="ARBA00038053"/>
    </source>
</evidence>
<dbReference type="GO" id="GO:0051301">
    <property type="term" value="P:cell division"/>
    <property type="evidence" value="ECO:0007669"/>
    <property type="project" value="InterPro"/>
</dbReference>
<evidence type="ECO:0000256" key="3">
    <source>
        <dbReference type="ARBA" id="ARBA00022679"/>
    </source>
</evidence>
<evidence type="ECO:0000256" key="1">
    <source>
        <dbReference type="ARBA" id="ARBA00004141"/>
    </source>
</evidence>
<evidence type="ECO:0000256" key="2">
    <source>
        <dbReference type="ARBA" id="ARBA00022676"/>
    </source>
</evidence>
<keyword evidence="5" id="KW-0133">Cell shape</keyword>
<evidence type="ECO:0000256" key="16">
    <source>
        <dbReference type="SAM" id="MobiDB-lite"/>
    </source>
</evidence>
<accession>R4PW73</accession>
<evidence type="ECO:0000256" key="10">
    <source>
        <dbReference type="ARBA" id="ARBA00033270"/>
    </source>
</evidence>
<keyword evidence="8 17" id="KW-0472">Membrane</keyword>
<keyword evidence="6" id="KW-0573">Peptidoglycan synthesis</keyword>
<dbReference type="GO" id="GO:0008955">
    <property type="term" value="F:peptidoglycan glycosyltransferase activity"/>
    <property type="evidence" value="ECO:0007669"/>
    <property type="project" value="UniProtKB-EC"/>
</dbReference>
<feature type="transmembrane region" description="Helical" evidence="17">
    <location>
        <begin position="69"/>
        <end position="91"/>
    </location>
</feature>
<evidence type="ECO:0000313" key="19">
    <source>
        <dbReference type="Proteomes" id="UP000013893"/>
    </source>
</evidence>
<reference evidence="18 19" key="1">
    <citation type="journal article" date="2013" name="Nat. Biotechnol.">
        <title>Genome sequences of rare, uncultured bacteria obtained by differential coverage binning of multiple metagenomes.</title>
        <authorList>
            <person name="Albertsen M."/>
            <person name="Hugenholtz P."/>
            <person name="Skarshewski A."/>
            <person name="Nielsen K.L."/>
            <person name="Tyson G.W."/>
            <person name="Nielsen P.H."/>
        </authorList>
    </citation>
    <scope>NUCLEOTIDE SEQUENCE [LARGE SCALE GENOMIC DNA]</scope>
    <source>
        <strain evidence="18">TM71</strain>
    </source>
</reference>
<keyword evidence="7 17" id="KW-1133">Transmembrane helix</keyword>
<evidence type="ECO:0000256" key="17">
    <source>
        <dbReference type="SAM" id="Phobius"/>
    </source>
</evidence>
<evidence type="ECO:0000256" key="12">
    <source>
        <dbReference type="ARBA" id="ARBA00041185"/>
    </source>
</evidence>
<evidence type="ECO:0000256" key="7">
    <source>
        <dbReference type="ARBA" id="ARBA00022989"/>
    </source>
</evidence>
<feature type="transmembrane region" description="Helical" evidence="17">
    <location>
        <begin position="377"/>
        <end position="400"/>
    </location>
</feature>
<dbReference type="EMBL" id="CP005957">
    <property type="protein sequence ID" value="AGL62515.1"/>
    <property type="molecule type" value="Genomic_DNA"/>
</dbReference>
<dbReference type="PANTHER" id="PTHR30474">
    <property type="entry name" value="CELL CYCLE PROTEIN"/>
    <property type="match status" value="1"/>
</dbReference>
<feature type="transmembrane region" description="Helical" evidence="17">
    <location>
        <begin position="179"/>
        <end position="196"/>
    </location>
</feature>
<evidence type="ECO:0000256" key="8">
    <source>
        <dbReference type="ARBA" id="ARBA00023136"/>
    </source>
</evidence>
<name>R4PW73_9BACT</name>
<evidence type="ECO:0000256" key="4">
    <source>
        <dbReference type="ARBA" id="ARBA00022692"/>
    </source>
</evidence>
<proteinExistence type="inferred from homology"/>
<dbReference type="GO" id="GO:0005886">
    <property type="term" value="C:plasma membrane"/>
    <property type="evidence" value="ECO:0007669"/>
    <property type="project" value="TreeGrafter"/>
</dbReference>
<sequence>MEQLRRRVVSDGTRLRDSIAQRRHRPDYQIVLYVGLLMLLGLVIMYAIGPQRANVLNQAYGTDTYTATYFVVKQAVSLLLAGVAFTVMASLPFGLVKKHASTLLLIGLGLCVILFVTGNLLHISSIAQCSLGACRWFEFGSLGSFQPAEFLKFGLLMYMAVFLGIRINQGKLNDLTSTIYPMLAVTLLGLFFVVIVQKDLGTGVALASIAFSILLVSGISTRIMLKIVLGALAVGILAIVIAPHRIERVTTFLQGESAVTGSSSNDDANYHIKNAMIALGTGGIFGLGIGNSVQATGYLPEAINDSVFAILGEIFGFVGVVAILLAFGALLIRLLHIIDHSSDITMKLAVAGIWGWLASHIVLNVASMVGIFPLTGITLPLLSFGGTSMLFIAGALGMAFQISRYTLHQLSPVKETNGNETTLRRRGIGGSRYSGRRRYQ</sequence>
<dbReference type="RefSeq" id="WP_015641965.1">
    <property type="nucleotide sequence ID" value="NC_021219.1"/>
</dbReference>
<keyword evidence="3" id="KW-0808">Transferase</keyword>
<feature type="transmembrane region" description="Helical" evidence="17">
    <location>
        <begin position="348"/>
        <end position="371"/>
    </location>
</feature>
<dbReference type="STRING" id="1332188.L336_0813"/>
<evidence type="ECO:0000256" key="15">
    <source>
        <dbReference type="ARBA" id="ARBA00049902"/>
    </source>
</evidence>
<dbReference type="GO" id="GO:0032153">
    <property type="term" value="C:cell division site"/>
    <property type="evidence" value="ECO:0007669"/>
    <property type="project" value="TreeGrafter"/>
</dbReference>
<dbReference type="HOGENOM" id="CLU_029243_0_1_0"/>
<keyword evidence="4 17" id="KW-0812">Transmembrane</keyword>
<dbReference type="KEGG" id="saal:L336_0813"/>
<dbReference type="Pfam" id="PF01098">
    <property type="entry name" value="FTSW_RODA_SPOVE"/>
    <property type="match status" value="1"/>
</dbReference>
<comment type="similarity">
    <text evidence="11">Belongs to the SEDS family. FtsW subfamily.</text>
</comment>
<evidence type="ECO:0000256" key="5">
    <source>
        <dbReference type="ARBA" id="ARBA00022960"/>
    </source>
</evidence>
<evidence type="ECO:0000256" key="13">
    <source>
        <dbReference type="ARBA" id="ARBA00041418"/>
    </source>
</evidence>
<dbReference type="AlphaFoldDB" id="R4PW73"/>
<comment type="subcellular location">
    <subcellularLocation>
        <location evidence="1">Membrane</location>
        <topology evidence="1">Multi-pass membrane protein</topology>
    </subcellularLocation>
</comment>
<evidence type="ECO:0000313" key="18">
    <source>
        <dbReference type="EMBL" id="AGL62515.1"/>
    </source>
</evidence>
<evidence type="ECO:0000256" key="6">
    <source>
        <dbReference type="ARBA" id="ARBA00022984"/>
    </source>
</evidence>
<feature type="region of interest" description="Disordered" evidence="16">
    <location>
        <begin position="417"/>
        <end position="440"/>
    </location>
</feature>
<organism evidence="18 19">
    <name type="scientific">Candidatus Saccharimonas aalborgensis</name>
    <dbReference type="NCBI Taxonomy" id="1332188"/>
    <lineage>
        <taxon>Bacteria</taxon>
        <taxon>Candidatus Saccharimonadota</taxon>
        <taxon>Candidatus Saccharimonadia</taxon>
        <taxon>Candidatus Saccharimonadales</taxon>
        <taxon>Candidatus Saccharimonadaceae</taxon>
        <taxon>Candidatus Saccharimonas</taxon>
    </lineage>
</organism>
<evidence type="ECO:0000256" key="14">
    <source>
        <dbReference type="ARBA" id="ARBA00044770"/>
    </source>
</evidence>
<feature type="transmembrane region" description="Helical" evidence="17">
    <location>
        <begin position="227"/>
        <end position="246"/>
    </location>
</feature>
<evidence type="ECO:0000256" key="9">
    <source>
        <dbReference type="ARBA" id="ARBA00032370"/>
    </source>
</evidence>
<dbReference type="GO" id="GO:0009252">
    <property type="term" value="P:peptidoglycan biosynthetic process"/>
    <property type="evidence" value="ECO:0007669"/>
    <property type="project" value="UniProtKB-KW"/>
</dbReference>